<accession>A0A1B1BN03</accession>
<evidence type="ECO:0000313" key="2">
    <source>
        <dbReference type="Proteomes" id="UP000092582"/>
    </source>
</evidence>
<evidence type="ECO:0000313" key="1">
    <source>
        <dbReference type="EMBL" id="ANP73938.1"/>
    </source>
</evidence>
<reference evidence="1 2" key="1">
    <citation type="submission" date="2016-06" db="EMBL/GenBank/DDBJ databases">
        <title>Genome sequencing of Cryobacterium arcticum PAMC 27867.</title>
        <authorList>
            <person name="Lee J."/>
            <person name="Kim O.-S."/>
        </authorList>
    </citation>
    <scope>NUCLEOTIDE SEQUENCE [LARGE SCALE GENOMIC DNA]</scope>
    <source>
        <strain evidence="1 2">PAMC 27867</strain>
    </source>
</reference>
<gene>
    <name evidence="1" type="ORF">PA27867_3002</name>
</gene>
<name>A0A1B1BN03_9MICO</name>
<dbReference type="RefSeq" id="WP_066597712.1">
    <property type="nucleotide sequence ID" value="NZ_CP016282.1"/>
</dbReference>
<keyword evidence="2" id="KW-1185">Reference proteome</keyword>
<proteinExistence type="predicted"/>
<dbReference type="EMBL" id="CP016282">
    <property type="protein sequence ID" value="ANP73938.1"/>
    <property type="molecule type" value="Genomic_DNA"/>
</dbReference>
<dbReference type="OrthoDB" id="4977407at2"/>
<dbReference type="STRING" id="670052.PA27867_3002"/>
<dbReference type="AlphaFoldDB" id="A0A1B1BN03"/>
<dbReference type="KEGG" id="cart:PA27867_3002"/>
<organism evidence="1 2">
    <name type="scientific">Cryobacterium arcticum</name>
    <dbReference type="NCBI Taxonomy" id="670052"/>
    <lineage>
        <taxon>Bacteria</taxon>
        <taxon>Bacillati</taxon>
        <taxon>Actinomycetota</taxon>
        <taxon>Actinomycetes</taxon>
        <taxon>Micrococcales</taxon>
        <taxon>Microbacteriaceae</taxon>
        <taxon>Cryobacterium</taxon>
    </lineage>
</organism>
<protein>
    <submittedName>
        <fullName evidence="1">Uncharacterized protein</fullName>
    </submittedName>
</protein>
<dbReference type="Proteomes" id="UP000092582">
    <property type="component" value="Chromosome 1"/>
</dbReference>
<sequence length="213" mass="22406">MTSRTPTPNRDIVDLSVDADQSWYPVPLGGAETALWGETLAADLTPAGTSRNTLGGQLEALQQRLAGIGNPRVSCAVWIPYPESGRASCALGFELSDLGAGLSADAAAAAYLADLQADEGRRYPGTEYLSVTTWSGEVPAGPFVAAHNLVSRRDLGDDAATIEERTVFAVFPPGAAQLVQLVFSAESVGAFVNMPRQTEEVVAALRIELEETA</sequence>